<organism evidence="1 2">
    <name type="scientific">Anaerobacillus isosaccharinicus</name>
    <dbReference type="NCBI Taxonomy" id="1532552"/>
    <lineage>
        <taxon>Bacteria</taxon>
        <taxon>Bacillati</taxon>
        <taxon>Bacillota</taxon>
        <taxon>Bacilli</taxon>
        <taxon>Bacillales</taxon>
        <taxon>Bacillaceae</taxon>
        <taxon>Anaerobacillus</taxon>
    </lineage>
</organism>
<accession>A0AC62A4P5</accession>
<protein>
    <submittedName>
        <fullName evidence="1">EYxxD motif small membrane protein</fullName>
    </submittedName>
</protein>
<evidence type="ECO:0000313" key="1">
    <source>
        <dbReference type="EMBL" id="XRP48502.1"/>
    </source>
</evidence>
<proteinExistence type="predicted"/>
<reference evidence="1 2" key="1">
    <citation type="journal article" date="2017" name="Genome Announc.">
        <title>Draft Genome Sequences of Four Alkaliphilic Bacteria Belonging to the Anaerobacillus Genus.</title>
        <authorList>
            <person name="Bassil N.M."/>
            <person name="Lloyd J.R."/>
        </authorList>
    </citation>
    <scope>NUCLEOTIDE SEQUENCE [LARGE SCALE GENOMIC DNA]</scope>
    <source>
        <strain evidence="1 2">NB2006</strain>
    </source>
</reference>
<sequence length="35" mass="4150">MFEFALDSLFVYALLIGCVVAFVYFYTRRKKGKRP</sequence>
<dbReference type="EMBL" id="CP063356">
    <property type="protein sequence ID" value="XRP48502.1"/>
    <property type="molecule type" value="Genomic_DNA"/>
</dbReference>
<name>A0AC62A4P5_9BACI</name>
<dbReference type="Proteomes" id="UP000180175">
    <property type="component" value="Chromosome"/>
</dbReference>
<reference evidence="1 2" key="2">
    <citation type="journal article" date="2019" name="Int. J. Syst. Evol. Microbiol.">
        <title>Anaerobacillus isosaccharinicus sp. nov., an alkaliphilic bacterium which degrades isosaccharinic acid.</title>
        <authorList>
            <person name="Bassil N.M."/>
            <person name="Lloyd J.R."/>
        </authorList>
    </citation>
    <scope>NUCLEOTIDE SEQUENCE [LARGE SCALE GENOMIC DNA]</scope>
    <source>
        <strain evidence="1 2">NB2006</strain>
    </source>
</reference>
<keyword evidence="2" id="KW-1185">Reference proteome</keyword>
<evidence type="ECO:0000313" key="2">
    <source>
        <dbReference type="Proteomes" id="UP000180175"/>
    </source>
</evidence>
<gene>
    <name evidence="1" type="ORF">AWH56_26870</name>
</gene>